<comment type="subcellular location">
    <subcellularLocation>
        <location evidence="1">Endomembrane system</location>
        <topology evidence="1">Multi-pass membrane protein</topology>
    </subcellularLocation>
    <subcellularLocation>
        <location evidence="6">Membrane</location>
        <topology evidence="6">Multi-pass membrane protein</topology>
    </subcellularLocation>
</comment>
<feature type="transmembrane region" description="Helical" evidence="7">
    <location>
        <begin position="334"/>
        <end position="352"/>
    </location>
</feature>
<dbReference type="NCBIfam" id="TIGR01972">
    <property type="entry name" value="NDH_I_M"/>
    <property type="match status" value="1"/>
</dbReference>
<dbReference type="InterPro" id="IPR001750">
    <property type="entry name" value="ND/Mrp_TM"/>
</dbReference>
<feature type="transmembrane region" description="Helical" evidence="7">
    <location>
        <begin position="113"/>
        <end position="131"/>
    </location>
</feature>
<dbReference type="PANTHER" id="PTHR43507:SF4">
    <property type="entry name" value="PROTON-TRANSLOCATING NADH-QUINONE OXIDOREDUCTASE, CHAIN M"/>
    <property type="match status" value="1"/>
</dbReference>
<organism evidence="9 10">
    <name type="scientific">Hoylesella timonensis</name>
    <dbReference type="NCBI Taxonomy" id="386414"/>
    <lineage>
        <taxon>Bacteria</taxon>
        <taxon>Pseudomonadati</taxon>
        <taxon>Bacteroidota</taxon>
        <taxon>Bacteroidia</taxon>
        <taxon>Bacteroidales</taxon>
        <taxon>Prevotellaceae</taxon>
        <taxon>Hoylesella</taxon>
    </lineage>
</organism>
<dbReference type="Proteomes" id="UP000235661">
    <property type="component" value="Unassembled WGS sequence"/>
</dbReference>
<feature type="transmembrane region" description="Helical" evidence="7">
    <location>
        <begin position="275"/>
        <end position="296"/>
    </location>
</feature>
<dbReference type="GO" id="GO:0048039">
    <property type="term" value="F:ubiquinone binding"/>
    <property type="evidence" value="ECO:0007669"/>
    <property type="project" value="TreeGrafter"/>
</dbReference>
<evidence type="ECO:0000313" key="10">
    <source>
        <dbReference type="Proteomes" id="UP000235661"/>
    </source>
</evidence>
<feature type="transmembrane region" description="Helical" evidence="7">
    <location>
        <begin position="414"/>
        <end position="438"/>
    </location>
</feature>
<feature type="transmembrane region" description="Helical" evidence="7">
    <location>
        <begin position="251"/>
        <end position="269"/>
    </location>
</feature>
<dbReference type="GO" id="GO:0016020">
    <property type="term" value="C:membrane"/>
    <property type="evidence" value="ECO:0007669"/>
    <property type="project" value="UniProtKB-SubCell"/>
</dbReference>
<evidence type="ECO:0000256" key="3">
    <source>
        <dbReference type="ARBA" id="ARBA00022692"/>
    </source>
</evidence>
<proteinExistence type="inferred from homology"/>
<feature type="transmembrane region" description="Helical" evidence="7">
    <location>
        <begin position="75"/>
        <end position="101"/>
    </location>
</feature>
<evidence type="ECO:0000256" key="4">
    <source>
        <dbReference type="ARBA" id="ARBA00022989"/>
    </source>
</evidence>
<feature type="transmembrane region" description="Helical" evidence="7">
    <location>
        <begin position="6"/>
        <end position="24"/>
    </location>
</feature>
<evidence type="ECO:0000256" key="6">
    <source>
        <dbReference type="RuleBase" id="RU000320"/>
    </source>
</evidence>
<dbReference type="InterPro" id="IPR010227">
    <property type="entry name" value="NADH_Q_OxRdtase_chainM/4"/>
</dbReference>
<feature type="transmembrane region" description="Helical" evidence="7">
    <location>
        <begin position="166"/>
        <end position="187"/>
    </location>
</feature>
<keyword evidence="5 7" id="KW-0472">Membrane</keyword>
<dbReference type="PANTHER" id="PTHR43507">
    <property type="entry name" value="NADH-UBIQUINONE OXIDOREDUCTASE CHAIN 4"/>
    <property type="match status" value="1"/>
</dbReference>
<dbReference type="PRINTS" id="PR01437">
    <property type="entry name" value="NUOXDRDTASE4"/>
</dbReference>
<evidence type="ECO:0000256" key="5">
    <source>
        <dbReference type="ARBA" id="ARBA00023136"/>
    </source>
</evidence>
<dbReference type="GO" id="GO:0012505">
    <property type="term" value="C:endomembrane system"/>
    <property type="evidence" value="ECO:0007669"/>
    <property type="project" value="UniProtKB-SubCell"/>
</dbReference>
<reference evidence="9 10" key="1">
    <citation type="submission" date="2017-09" db="EMBL/GenBank/DDBJ databases">
        <title>Bacterial strain isolated from the female urinary microbiota.</title>
        <authorList>
            <person name="Thomas-White K."/>
            <person name="Kumar N."/>
            <person name="Forster S."/>
            <person name="Putonti C."/>
            <person name="Lawley T."/>
            <person name="Wolfe A.J."/>
        </authorList>
    </citation>
    <scope>NUCLEOTIDE SEQUENCE [LARGE SCALE GENOMIC DNA]</scope>
    <source>
        <strain evidence="9 10">UMB0818</strain>
    </source>
</reference>
<dbReference type="GO" id="GO:0015990">
    <property type="term" value="P:electron transport coupled proton transport"/>
    <property type="evidence" value="ECO:0007669"/>
    <property type="project" value="TreeGrafter"/>
</dbReference>
<dbReference type="GO" id="GO:0008137">
    <property type="term" value="F:NADH dehydrogenase (ubiquinone) activity"/>
    <property type="evidence" value="ECO:0007669"/>
    <property type="project" value="InterPro"/>
</dbReference>
<dbReference type="AlphaFoldDB" id="A0A2N6Q5L5"/>
<feature type="transmembrane region" description="Helical" evidence="7">
    <location>
        <begin position="458"/>
        <end position="477"/>
    </location>
</feature>
<gene>
    <name evidence="9" type="ORF">CJ232_06510</name>
</gene>
<dbReference type="InterPro" id="IPR003918">
    <property type="entry name" value="NADH_UbQ_OxRdtase"/>
</dbReference>
<sequence length="494" mass="53924">MSILTLFVVIPVLMLFGLWLARNIRQVRGVMVAGSTALLALSVWLTIAFIQMRQAGNTEAMLFMYSAPWFKPLNIAYTVGVDGISVVMLLLSSIIVFTGTFASWQLKPMTKEYFLWFTLLSIGVFGFFISIDLFTMFMFYEVALIPMYLLIGVWGSGPKEYAAMKLTLMLMGGSALLIIGILGIYFYSGATTMNVLEIAALHNIPVDVQKIFFPLIFIGFGVLGALFPFHTWSPDGHASAPTAVSMLHAGVLMKLGGYGCFRIALFLLPEAAQELAWIFLILTTISVVYGALSACVQTDLKYINAYSSVSHCGLVLFALLMMTKTACTGAILQMLSHGLMTALFFALIGMIYGRTHTRDVRQLGGLMKIMPFLGVGYVVAGLANLGLPGFSGFVAEMTIFVGSFANNDIFHRTATIMACTSIVVTAVYILRVVGKILYQKVANPHFEQLTDATWDERVAVMCLIFCVAGLGIAPLWASNVINDAVGPILLNIIH</sequence>
<comment type="similarity">
    <text evidence="2">Belongs to the complex I subunit 4 family.</text>
</comment>
<feature type="transmembrane region" description="Helical" evidence="7">
    <location>
        <begin position="211"/>
        <end position="230"/>
    </location>
</feature>
<dbReference type="GO" id="GO:0003954">
    <property type="term" value="F:NADH dehydrogenase activity"/>
    <property type="evidence" value="ECO:0007669"/>
    <property type="project" value="TreeGrafter"/>
</dbReference>
<dbReference type="STRING" id="1122992.GCA_000455445_01567"/>
<feature type="domain" description="NADH:quinone oxidoreductase/Mrp antiporter transmembrane" evidence="8">
    <location>
        <begin position="131"/>
        <end position="414"/>
    </location>
</feature>
<feature type="transmembrane region" description="Helical" evidence="7">
    <location>
        <begin position="303"/>
        <end position="322"/>
    </location>
</feature>
<evidence type="ECO:0000256" key="1">
    <source>
        <dbReference type="ARBA" id="ARBA00004127"/>
    </source>
</evidence>
<keyword evidence="3 6" id="KW-0812">Transmembrane</keyword>
<evidence type="ECO:0000259" key="8">
    <source>
        <dbReference type="Pfam" id="PF00361"/>
    </source>
</evidence>
<evidence type="ECO:0000256" key="7">
    <source>
        <dbReference type="SAM" id="Phobius"/>
    </source>
</evidence>
<keyword evidence="4 7" id="KW-1133">Transmembrane helix</keyword>
<name>A0A2N6Q5L5_9BACT</name>
<feature type="transmembrane region" description="Helical" evidence="7">
    <location>
        <begin position="36"/>
        <end position="55"/>
    </location>
</feature>
<dbReference type="GO" id="GO:0042773">
    <property type="term" value="P:ATP synthesis coupled electron transport"/>
    <property type="evidence" value="ECO:0007669"/>
    <property type="project" value="InterPro"/>
</dbReference>
<protein>
    <submittedName>
        <fullName evidence="9">NADH-quinone oxidoreductase subunit M</fullName>
    </submittedName>
</protein>
<dbReference type="Pfam" id="PF00361">
    <property type="entry name" value="Proton_antipo_M"/>
    <property type="match status" value="1"/>
</dbReference>
<evidence type="ECO:0000256" key="2">
    <source>
        <dbReference type="ARBA" id="ARBA00009025"/>
    </source>
</evidence>
<accession>A0A2N6Q5L5</accession>
<dbReference type="RefSeq" id="WP_102188415.1">
    <property type="nucleotide sequence ID" value="NZ_PNGI01000011.1"/>
</dbReference>
<dbReference type="EMBL" id="PNGI01000011">
    <property type="protein sequence ID" value="PMC10299.1"/>
    <property type="molecule type" value="Genomic_DNA"/>
</dbReference>
<feature type="transmembrane region" description="Helical" evidence="7">
    <location>
        <begin position="137"/>
        <end position="154"/>
    </location>
</feature>
<evidence type="ECO:0000313" key="9">
    <source>
        <dbReference type="EMBL" id="PMC10299.1"/>
    </source>
</evidence>
<comment type="caution">
    <text evidence="9">The sequence shown here is derived from an EMBL/GenBank/DDBJ whole genome shotgun (WGS) entry which is preliminary data.</text>
</comment>
<feature type="transmembrane region" description="Helical" evidence="7">
    <location>
        <begin position="372"/>
        <end position="394"/>
    </location>
</feature>